<comment type="caution">
    <text evidence="1">The sequence shown here is derived from an EMBL/GenBank/DDBJ whole genome shotgun (WGS) entry which is preliminary data.</text>
</comment>
<dbReference type="Proteomes" id="UP001164250">
    <property type="component" value="Chromosome 2"/>
</dbReference>
<keyword evidence="2" id="KW-1185">Reference proteome</keyword>
<organism evidence="1 2">
    <name type="scientific">Pistacia atlantica</name>
    <dbReference type="NCBI Taxonomy" id="434234"/>
    <lineage>
        <taxon>Eukaryota</taxon>
        <taxon>Viridiplantae</taxon>
        <taxon>Streptophyta</taxon>
        <taxon>Embryophyta</taxon>
        <taxon>Tracheophyta</taxon>
        <taxon>Spermatophyta</taxon>
        <taxon>Magnoliopsida</taxon>
        <taxon>eudicotyledons</taxon>
        <taxon>Gunneridae</taxon>
        <taxon>Pentapetalae</taxon>
        <taxon>rosids</taxon>
        <taxon>malvids</taxon>
        <taxon>Sapindales</taxon>
        <taxon>Anacardiaceae</taxon>
        <taxon>Pistacia</taxon>
    </lineage>
</organism>
<sequence>MKNIKNISYFFIKKLLPGVMLKQRKEGLRLQFYEEQLRP</sequence>
<proteinExistence type="predicted"/>
<evidence type="ECO:0000313" key="2">
    <source>
        <dbReference type="Proteomes" id="UP001164250"/>
    </source>
</evidence>
<accession>A0ACC1C1Y8</accession>
<dbReference type="EMBL" id="CM047898">
    <property type="protein sequence ID" value="KAJ0106022.1"/>
    <property type="molecule type" value="Genomic_DNA"/>
</dbReference>
<evidence type="ECO:0000313" key="1">
    <source>
        <dbReference type="EMBL" id="KAJ0106022.1"/>
    </source>
</evidence>
<reference evidence="2" key="1">
    <citation type="journal article" date="2023" name="G3 (Bethesda)">
        <title>Genome assembly and association tests identify interacting loci associated with vigor, precocity, and sex in interspecific pistachio rootstocks.</title>
        <authorList>
            <person name="Palmer W."/>
            <person name="Jacygrad E."/>
            <person name="Sagayaradj S."/>
            <person name="Cavanaugh K."/>
            <person name="Han R."/>
            <person name="Bertier L."/>
            <person name="Beede B."/>
            <person name="Kafkas S."/>
            <person name="Golino D."/>
            <person name="Preece J."/>
            <person name="Michelmore R."/>
        </authorList>
    </citation>
    <scope>NUCLEOTIDE SEQUENCE [LARGE SCALE GENOMIC DNA]</scope>
</reference>
<protein>
    <submittedName>
        <fullName evidence="1">Uncharacterized protein</fullName>
    </submittedName>
</protein>
<gene>
    <name evidence="1" type="ORF">Patl1_18100</name>
</gene>
<name>A0ACC1C1Y8_9ROSI</name>